<organism evidence="1 2">
    <name type="scientific">Ixodes persulcatus</name>
    <name type="common">Taiga tick</name>
    <dbReference type="NCBI Taxonomy" id="34615"/>
    <lineage>
        <taxon>Eukaryota</taxon>
        <taxon>Metazoa</taxon>
        <taxon>Ecdysozoa</taxon>
        <taxon>Arthropoda</taxon>
        <taxon>Chelicerata</taxon>
        <taxon>Arachnida</taxon>
        <taxon>Acari</taxon>
        <taxon>Parasitiformes</taxon>
        <taxon>Ixodida</taxon>
        <taxon>Ixodoidea</taxon>
        <taxon>Ixodidae</taxon>
        <taxon>Ixodinae</taxon>
        <taxon>Ixodes</taxon>
    </lineage>
</organism>
<evidence type="ECO:0000313" key="2">
    <source>
        <dbReference type="Proteomes" id="UP000805193"/>
    </source>
</evidence>
<dbReference type="Proteomes" id="UP000805193">
    <property type="component" value="Unassembled WGS sequence"/>
</dbReference>
<keyword evidence="2" id="KW-1185">Reference proteome</keyword>
<gene>
    <name evidence="1" type="ORF">HPB47_001972</name>
</gene>
<dbReference type="EMBL" id="JABSTQ010010262">
    <property type="protein sequence ID" value="KAG0422176.1"/>
    <property type="molecule type" value="Genomic_DNA"/>
</dbReference>
<proteinExistence type="predicted"/>
<protein>
    <submittedName>
        <fullName evidence="1">Uncharacterized protein</fullName>
    </submittedName>
</protein>
<accession>A0AC60PMW8</accession>
<comment type="caution">
    <text evidence="1">The sequence shown here is derived from an EMBL/GenBank/DDBJ whole genome shotgun (WGS) entry which is preliminary data.</text>
</comment>
<name>A0AC60PMW8_IXOPE</name>
<sequence length="84" mass="8772">MCAPLTSSSTGGSSLGIYTYKVLELFHPDTDASSGAMLTMNSFMNDAFEHIEAEVSCRGPLQALNHHEPREPDGCAAAAAGRAG</sequence>
<evidence type="ECO:0000313" key="1">
    <source>
        <dbReference type="EMBL" id="KAG0422176.1"/>
    </source>
</evidence>
<reference evidence="1 2" key="1">
    <citation type="journal article" date="2020" name="Cell">
        <title>Large-Scale Comparative Analyses of Tick Genomes Elucidate Their Genetic Diversity and Vector Capacities.</title>
        <authorList>
            <consortium name="Tick Genome and Microbiome Consortium (TIGMIC)"/>
            <person name="Jia N."/>
            <person name="Wang J."/>
            <person name="Shi W."/>
            <person name="Du L."/>
            <person name="Sun Y."/>
            <person name="Zhan W."/>
            <person name="Jiang J.F."/>
            <person name="Wang Q."/>
            <person name="Zhang B."/>
            <person name="Ji P."/>
            <person name="Bell-Sakyi L."/>
            <person name="Cui X.M."/>
            <person name="Yuan T.T."/>
            <person name="Jiang B.G."/>
            <person name="Yang W.F."/>
            <person name="Lam T.T."/>
            <person name="Chang Q.C."/>
            <person name="Ding S.J."/>
            <person name="Wang X.J."/>
            <person name="Zhu J.G."/>
            <person name="Ruan X.D."/>
            <person name="Zhao L."/>
            <person name="Wei J.T."/>
            <person name="Ye R.Z."/>
            <person name="Que T.C."/>
            <person name="Du C.H."/>
            <person name="Zhou Y.H."/>
            <person name="Cheng J.X."/>
            <person name="Dai P.F."/>
            <person name="Guo W.B."/>
            <person name="Han X.H."/>
            <person name="Huang E.J."/>
            <person name="Li L.F."/>
            <person name="Wei W."/>
            <person name="Gao Y.C."/>
            <person name="Liu J.Z."/>
            <person name="Shao H.Z."/>
            <person name="Wang X."/>
            <person name="Wang C.C."/>
            <person name="Yang T.C."/>
            <person name="Huo Q.B."/>
            <person name="Li W."/>
            <person name="Chen H.Y."/>
            <person name="Chen S.E."/>
            <person name="Zhou L.G."/>
            <person name="Ni X.B."/>
            <person name="Tian J.H."/>
            <person name="Sheng Y."/>
            <person name="Liu T."/>
            <person name="Pan Y.S."/>
            <person name="Xia L.Y."/>
            <person name="Li J."/>
            <person name="Zhao F."/>
            <person name="Cao W.C."/>
        </authorList>
    </citation>
    <scope>NUCLEOTIDE SEQUENCE [LARGE SCALE GENOMIC DNA]</scope>
    <source>
        <strain evidence="1">Iper-2018</strain>
    </source>
</reference>